<organism evidence="3 4">
    <name type="scientific">Cyclobacterium amurskyense</name>
    <dbReference type="NCBI Taxonomy" id="320787"/>
    <lineage>
        <taxon>Bacteria</taxon>
        <taxon>Pseudomonadati</taxon>
        <taxon>Bacteroidota</taxon>
        <taxon>Cytophagia</taxon>
        <taxon>Cytophagales</taxon>
        <taxon>Cyclobacteriaceae</taxon>
        <taxon>Cyclobacterium</taxon>
    </lineage>
</organism>
<dbReference type="RefSeq" id="WP_240477910.1">
    <property type="nucleotide sequence ID" value="NZ_CP012040.1"/>
</dbReference>
<dbReference type="InterPro" id="IPR039131">
    <property type="entry name" value="NDUFAF1"/>
</dbReference>
<evidence type="ECO:0000259" key="2">
    <source>
        <dbReference type="Pfam" id="PF08547"/>
    </source>
</evidence>
<keyword evidence="3" id="KW-0830">Ubiquinone</keyword>
<dbReference type="Pfam" id="PF08547">
    <property type="entry name" value="CIA30"/>
    <property type="match status" value="1"/>
</dbReference>
<name>A0A0H4PAT9_9BACT</name>
<protein>
    <submittedName>
        <fullName evidence="3">NADH:ubiquinone oxidoreductase</fullName>
    </submittedName>
</protein>
<dbReference type="AlphaFoldDB" id="A0A0H4PAT9"/>
<dbReference type="Proteomes" id="UP000036520">
    <property type="component" value="Chromosome"/>
</dbReference>
<dbReference type="KEGG" id="camu:CA2015_0405"/>
<dbReference type="PANTHER" id="PTHR13194">
    <property type="entry name" value="COMPLEX I INTERMEDIATE-ASSOCIATED PROTEIN 30"/>
    <property type="match status" value="1"/>
</dbReference>
<dbReference type="EMBL" id="CP012040">
    <property type="protein sequence ID" value="AKP49878.1"/>
    <property type="molecule type" value="Genomic_DNA"/>
</dbReference>
<sequence>MKFFFCTIILFVSMNSMEIYDFNQKSDVQGWTIVDDVVMGGQSSGTFTLNENGHGVFKGRISLDNNGGFSSVRYRFQKLAVKEFSRFIIKLRGDGKDFQFRIKAKSQDYFSYIAPFSTTGEWQEITILLEDMYPSFRGRRLDQVNFHEDFFEEITFLIGNKKEESFELLLDRIVLK</sequence>
<evidence type="ECO:0000256" key="1">
    <source>
        <dbReference type="ARBA" id="ARBA00007884"/>
    </source>
</evidence>
<gene>
    <name evidence="3" type="ORF">CA2015_0405</name>
</gene>
<dbReference type="InterPro" id="IPR008979">
    <property type="entry name" value="Galactose-bd-like_sf"/>
</dbReference>
<evidence type="ECO:0000313" key="4">
    <source>
        <dbReference type="Proteomes" id="UP000036520"/>
    </source>
</evidence>
<feature type="domain" description="NADH:ubiquinone oxidoreductase intermediate-associated protein 30" evidence="2">
    <location>
        <begin position="20"/>
        <end position="169"/>
    </location>
</feature>
<keyword evidence="4" id="KW-1185">Reference proteome</keyword>
<reference evidence="3 4" key="1">
    <citation type="submission" date="2015-07" db="EMBL/GenBank/DDBJ databases">
        <authorList>
            <person name="Kim K.M."/>
        </authorList>
    </citation>
    <scope>NUCLEOTIDE SEQUENCE [LARGE SCALE GENOMIC DNA]</scope>
    <source>
        <strain evidence="3 4">KCTC 12363</strain>
    </source>
</reference>
<evidence type="ECO:0000313" key="3">
    <source>
        <dbReference type="EMBL" id="AKP49878.1"/>
    </source>
</evidence>
<accession>A0A0H4PAT9</accession>
<dbReference type="InterPro" id="IPR013857">
    <property type="entry name" value="NADH-UbQ_OxRdtase-assoc_prot30"/>
</dbReference>
<dbReference type="PANTHER" id="PTHR13194:SF19">
    <property type="entry name" value="NAD(P)-BINDING ROSSMANN-FOLD SUPERFAMILY PROTEIN"/>
    <property type="match status" value="1"/>
</dbReference>
<dbReference type="SUPFAM" id="SSF49785">
    <property type="entry name" value="Galactose-binding domain-like"/>
    <property type="match status" value="1"/>
</dbReference>
<dbReference type="STRING" id="320787.CA2015_0405"/>
<dbReference type="PATRIC" id="fig|320787.5.peg.454"/>
<comment type="similarity">
    <text evidence="1">Belongs to the CIA30 family.</text>
</comment>
<proteinExistence type="inferred from homology"/>